<protein>
    <submittedName>
        <fullName evidence="4">Related to flavonol reductase/cinnamoyl-CoA reductase</fullName>
    </submittedName>
</protein>
<dbReference type="InterPro" id="IPR050425">
    <property type="entry name" value="NAD(P)_dehydrat-like"/>
</dbReference>
<name>A0A1L7WF26_9HELO</name>
<accession>A0A1L7WF26</accession>
<dbReference type="InterPro" id="IPR036291">
    <property type="entry name" value="NAD(P)-bd_dom_sf"/>
</dbReference>
<dbReference type="GO" id="GO:0016616">
    <property type="term" value="F:oxidoreductase activity, acting on the CH-OH group of donors, NAD or NADP as acceptor"/>
    <property type="evidence" value="ECO:0007669"/>
    <property type="project" value="TreeGrafter"/>
</dbReference>
<proteinExistence type="inferred from homology"/>
<dbReference type="AlphaFoldDB" id="A0A1L7WF26"/>
<reference evidence="4 5" key="1">
    <citation type="submission" date="2016-03" db="EMBL/GenBank/DDBJ databases">
        <authorList>
            <person name="Ploux O."/>
        </authorList>
    </citation>
    <scope>NUCLEOTIDE SEQUENCE [LARGE SCALE GENOMIC DNA]</scope>
    <source>
        <strain evidence="4 5">UAMH 11012</strain>
    </source>
</reference>
<feature type="domain" description="NAD-dependent epimerase/dehydratase" evidence="3">
    <location>
        <begin position="9"/>
        <end position="131"/>
    </location>
</feature>
<evidence type="ECO:0000256" key="1">
    <source>
        <dbReference type="ARBA" id="ARBA00023002"/>
    </source>
</evidence>
<dbReference type="EMBL" id="FJOG01000002">
    <property type="protein sequence ID" value="CZR51381.1"/>
    <property type="molecule type" value="Genomic_DNA"/>
</dbReference>
<dbReference type="Pfam" id="PF01370">
    <property type="entry name" value="Epimerase"/>
    <property type="match status" value="1"/>
</dbReference>
<dbReference type="STRING" id="576137.A0A1L7WF26"/>
<evidence type="ECO:0000256" key="2">
    <source>
        <dbReference type="ARBA" id="ARBA00023445"/>
    </source>
</evidence>
<dbReference type="PANTHER" id="PTHR10366:SF564">
    <property type="entry name" value="STEROL-4-ALPHA-CARBOXYLATE 3-DEHYDROGENASE, DECARBOXYLATING"/>
    <property type="match status" value="1"/>
</dbReference>
<dbReference type="Gene3D" id="3.40.50.720">
    <property type="entry name" value="NAD(P)-binding Rossmann-like Domain"/>
    <property type="match status" value="2"/>
</dbReference>
<keyword evidence="1" id="KW-0560">Oxidoreductase</keyword>
<keyword evidence="5" id="KW-1185">Reference proteome</keyword>
<organism evidence="4 5">
    <name type="scientific">Phialocephala subalpina</name>
    <dbReference type="NCBI Taxonomy" id="576137"/>
    <lineage>
        <taxon>Eukaryota</taxon>
        <taxon>Fungi</taxon>
        <taxon>Dikarya</taxon>
        <taxon>Ascomycota</taxon>
        <taxon>Pezizomycotina</taxon>
        <taxon>Leotiomycetes</taxon>
        <taxon>Helotiales</taxon>
        <taxon>Mollisiaceae</taxon>
        <taxon>Phialocephala</taxon>
        <taxon>Phialocephala fortinii species complex</taxon>
    </lineage>
</organism>
<dbReference type="Proteomes" id="UP000184330">
    <property type="component" value="Unassembled WGS sequence"/>
</dbReference>
<sequence length="330" mass="35351">MASPSSQTILITGASGFVASHLIHAFLEGGYNVRGTIRSPSSIEKIKAAQGPLSSRLSFSIVPDLSSPPSAYEDAVKGVSGIVHSASPFVMTPKDVKSELLEPAINGTKNVLEAAAQYGGPELKRVIITSSFASILDLNKGYRPGYVYTEKDWNPATYDEAANSDNGGFAYFTFSLTTICPPWVFGPSLNTITNLDHLNESTEAIWKLINGSTKSIPPIDFGGFADVRTVGQAHLKAFEIEEAGGERFLVGLHFDYQSAADAIREAIPELKDRVPEGTPGSGLNFQETLYTPDGSKAEKVLGIKYIDLKTSMVDTATGLVAAEKRLGWKA</sequence>
<dbReference type="SUPFAM" id="SSF51735">
    <property type="entry name" value="NAD(P)-binding Rossmann-fold domains"/>
    <property type="match status" value="1"/>
</dbReference>
<dbReference type="PANTHER" id="PTHR10366">
    <property type="entry name" value="NAD DEPENDENT EPIMERASE/DEHYDRATASE"/>
    <property type="match status" value="1"/>
</dbReference>
<gene>
    <name evidence="4" type="ORF">PAC_01256</name>
</gene>
<evidence type="ECO:0000313" key="4">
    <source>
        <dbReference type="EMBL" id="CZR51381.1"/>
    </source>
</evidence>
<comment type="similarity">
    <text evidence="2">Belongs to the NAD(P)-dependent epimerase/dehydratase family. Dihydroflavonol-4-reductase subfamily.</text>
</comment>
<dbReference type="OrthoDB" id="2735536at2759"/>
<dbReference type="InterPro" id="IPR001509">
    <property type="entry name" value="Epimerase_deHydtase"/>
</dbReference>
<evidence type="ECO:0000259" key="3">
    <source>
        <dbReference type="Pfam" id="PF01370"/>
    </source>
</evidence>
<evidence type="ECO:0000313" key="5">
    <source>
        <dbReference type="Proteomes" id="UP000184330"/>
    </source>
</evidence>